<reference evidence="3" key="2">
    <citation type="journal article" date="2016" name="Front. Microbiol.">
        <title>Comparative Genomic Analysis Reveals a Diverse Repertoire of Genes Involved in Prokaryote-Eukaryote Interactions within the Pseudovibrio Genus.</title>
        <authorList>
            <person name="Romano S."/>
            <person name="Fernandez-Guerra A."/>
            <person name="Reen F.J."/>
            <person name="Glockner F.O."/>
            <person name="Crowley S.P."/>
            <person name="O'Sullivan O."/>
            <person name="Cotter P.D."/>
            <person name="Adams C."/>
            <person name="Dobson A.D."/>
            <person name="O'Gara F."/>
        </authorList>
    </citation>
    <scope>NUCLEOTIDE SEQUENCE [LARGE SCALE GENOMIC DNA]</scope>
    <source>
        <strain evidence="3">Ad2</strain>
    </source>
</reference>
<dbReference type="SUPFAM" id="SSF52833">
    <property type="entry name" value="Thioredoxin-like"/>
    <property type="match status" value="1"/>
</dbReference>
<dbReference type="Pfam" id="PF00043">
    <property type="entry name" value="GST_C"/>
    <property type="match status" value="1"/>
</dbReference>
<dbReference type="RefSeq" id="WP_068004688.1">
    <property type="nucleotide sequence ID" value="NZ_FOFM01000002.1"/>
</dbReference>
<evidence type="ECO:0000313" key="3">
    <source>
        <dbReference type="EMBL" id="KZL20111.1"/>
    </source>
</evidence>
<dbReference type="PROSITE" id="PS50405">
    <property type="entry name" value="GST_CTER"/>
    <property type="match status" value="1"/>
</dbReference>
<dbReference type="InterPro" id="IPR004046">
    <property type="entry name" value="GST_C"/>
</dbReference>
<dbReference type="EMBL" id="LMCB01000011">
    <property type="protein sequence ID" value="KZL20111.1"/>
    <property type="molecule type" value="Genomic_DNA"/>
</dbReference>
<dbReference type="InterPro" id="IPR004045">
    <property type="entry name" value="Glutathione_S-Trfase_N"/>
</dbReference>
<dbReference type="PATRIC" id="fig|989403.3.peg.1697"/>
<feature type="domain" description="GST N-terminal" evidence="1">
    <location>
        <begin position="1"/>
        <end position="75"/>
    </location>
</feature>
<dbReference type="Pfam" id="PF13417">
    <property type="entry name" value="GST_N_3"/>
    <property type="match status" value="1"/>
</dbReference>
<dbReference type="PANTHER" id="PTHR44051:SF8">
    <property type="entry name" value="GLUTATHIONE S-TRANSFERASE GSTA"/>
    <property type="match status" value="1"/>
</dbReference>
<dbReference type="SFLD" id="SFLDG00358">
    <property type="entry name" value="Main_(cytGST)"/>
    <property type="match status" value="1"/>
</dbReference>
<dbReference type="SFLD" id="SFLDS00019">
    <property type="entry name" value="Glutathione_Transferase_(cytos"/>
    <property type="match status" value="1"/>
</dbReference>
<dbReference type="Gene3D" id="1.20.1050.10">
    <property type="match status" value="1"/>
</dbReference>
<dbReference type="InterPro" id="IPR040079">
    <property type="entry name" value="Glutathione_S-Trfase"/>
</dbReference>
<dbReference type="EC" id="2.5.1.18" evidence="3"/>
<dbReference type="CDD" id="cd03046">
    <property type="entry name" value="GST_N_GTT1_like"/>
    <property type="match status" value="1"/>
</dbReference>
<gene>
    <name evidence="3" type="primary">gst</name>
    <name evidence="3" type="ORF">PsAD2_01598</name>
</gene>
<comment type="caution">
    <text evidence="3">The sequence shown here is derived from an EMBL/GenBank/DDBJ whole genome shotgun (WGS) entry which is preliminary data.</text>
</comment>
<dbReference type="OrthoDB" id="9810080at2"/>
<dbReference type="PROSITE" id="PS50404">
    <property type="entry name" value="GST_NTER"/>
    <property type="match status" value="1"/>
</dbReference>
<dbReference type="SFLD" id="SFLDG01150">
    <property type="entry name" value="Main.1:_Beta-like"/>
    <property type="match status" value="1"/>
</dbReference>
<proteinExistence type="predicted"/>
<organism evidence="3 4">
    <name type="scientific">Pseudovibrio axinellae</name>
    <dbReference type="NCBI Taxonomy" id="989403"/>
    <lineage>
        <taxon>Bacteria</taxon>
        <taxon>Pseudomonadati</taxon>
        <taxon>Pseudomonadota</taxon>
        <taxon>Alphaproteobacteria</taxon>
        <taxon>Hyphomicrobiales</taxon>
        <taxon>Stappiaceae</taxon>
        <taxon>Pseudovibrio</taxon>
    </lineage>
</organism>
<dbReference type="AlphaFoldDB" id="A0A165ZP65"/>
<evidence type="ECO:0000313" key="4">
    <source>
        <dbReference type="Proteomes" id="UP000076577"/>
    </source>
</evidence>
<dbReference type="InterPro" id="IPR036282">
    <property type="entry name" value="Glutathione-S-Trfase_C_sf"/>
</dbReference>
<dbReference type="STRING" id="989403.SAMN05421798_102239"/>
<evidence type="ECO:0000259" key="1">
    <source>
        <dbReference type="PROSITE" id="PS50404"/>
    </source>
</evidence>
<reference evidence="3" key="1">
    <citation type="submission" date="2015-10" db="EMBL/GenBank/DDBJ databases">
        <authorList>
            <person name="Gilbert D.G."/>
        </authorList>
    </citation>
    <scope>NUCLEOTIDE SEQUENCE</scope>
    <source>
        <strain evidence="3">Ad2</strain>
    </source>
</reference>
<protein>
    <submittedName>
        <fullName evidence="3">Glutathione S-transferase</fullName>
        <ecNumber evidence="3">2.5.1.18</ecNumber>
    </submittedName>
</protein>
<keyword evidence="3" id="KW-0808">Transferase</keyword>
<name>A0A165ZP65_9HYPH</name>
<accession>A0A165ZP65</accession>
<sequence>MYKVIGHPQSRTMRVLWTLEELGLPYEVVPCKPHQDEIRAVNPSGKIPALTVGDDTIYDSTAICTYLADKHDALTFPAGSLDRAKQDSFTNFALDEMDSILWMAAKHSFIHPAEKRIPDIKATCKFEWANSMKQFEQRLSENTWAMGDTFTIADIIIGHCAFWARLSKFEWPEGAVSEYFTRVLARPTLANASAKL</sequence>
<dbReference type="Proteomes" id="UP000076577">
    <property type="component" value="Unassembled WGS sequence"/>
</dbReference>
<feature type="domain" description="GST C-terminal" evidence="2">
    <location>
        <begin position="79"/>
        <end position="196"/>
    </location>
</feature>
<evidence type="ECO:0000259" key="2">
    <source>
        <dbReference type="PROSITE" id="PS50405"/>
    </source>
</evidence>
<dbReference type="SUPFAM" id="SSF47616">
    <property type="entry name" value="GST C-terminal domain-like"/>
    <property type="match status" value="1"/>
</dbReference>
<dbReference type="GO" id="GO:0004364">
    <property type="term" value="F:glutathione transferase activity"/>
    <property type="evidence" value="ECO:0007669"/>
    <property type="project" value="UniProtKB-EC"/>
</dbReference>
<keyword evidence="4" id="KW-1185">Reference proteome</keyword>
<dbReference type="InterPro" id="IPR036249">
    <property type="entry name" value="Thioredoxin-like_sf"/>
</dbReference>
<dbReference type="Gene3D" id="3.40.30.10">
    <property type="entry name" value="Glutaredoxin"/>
    <property type="match status" value="1"/>
</dbReference>
<dbReference type="InterPro" id="IPR010987">
    <property type="entry name" value="Glutathione-S-Trfase_C-like"/>
</dbReference>
<dbReference type="PANTHER" id="PTHR44051">
    <property type="entry name" value="GLUTATHIONE S-TRANSFERASE-RELATED"/>
    <property type="match status" value="1"/>
</dbReference>